<gene>
    <name evidence="2" type="ORF">PYH38_003376</name>
</gene>
<dbReference type="SUPFAM" id="SSF54593">
    <property type="entry name" value="Glyoxalase/Bleomycin resistance protein/Dihydroxybiphenyl dioxygenase"/>
    <property type="match status" value="1"/>
</dbReference>
<evidence type="ECO:0000313" key="3">
    <source>
        <dbReference type="Proteomes" id="UP001235547"/>
    </source>
</evidence>
<organism evidence="2 3">
    <name type="scientific">Sinorhizobium numidicum</name>
    <dbReference type="NCBI Taxonomy" id="680248"/>
    <lineage>
        <taxon>Bacteria</taxon>
        <taxon>Pseudomonadati</taxon>
        <taxon>Pseudomonadota</taxon>
        <taxon>Alphaproteobacteria</taxon>
        <taxon>Hyphomicrobiales</taxon>
        <taxon>Rhizobiaceae</taxon>
        <taxon>Sinorhizobium/Ensifer group</taxon>
        <taxon>Sinorhizobium</taxon>
    </lineage>
</organism>
<dbReference type="PANTHER" id="PTHR33990:SF2">
    <property type="entry name" value="PHNB-LIKE DOMAIN-CONTAINING PROTEIN"/>
    <property type="match status" value="1"/>
</dbReference>
<sequence length="194" mass="22088">MKRDTRVRSLRLRGRSQQDCTHFSTGSQIQMPAMIIQSSRMRAMPKVFPHLWFQNQAEEAMEFYTSVLKDSKVLGSTNLPDPELSVVRFELAKLQVVALNANSHVPYNEAFSFLVETQDQAETDYYWNALTAGGGKEQPCGWLTDKFGVYWQVAPTALLRMIADPDREKGGRVMQAMYKMKKIIIADLEGAYRG</sequence>
<dbReference type="InterPro" id="IPR028973">
    <property type="entry name" value="PhnB-like"/>
</dbReference>
<reference evidence="2 3" key="1">
    <citation type="submission" date="2023-03" db="EMBL/GenBank/DDBJ databases">
        <authorList>
            <person name="Kaur S."/>
            <person name="Espinosa-Saiz D."/>
            <person name="Velazquez E."/>
            <person name="Menendez E."/>
            <person name="diCenzo G.C."/>
        </authorList>
    </citation>
    <scope>NUCLEOTIDE SEQUENCE [LARGE SCALE GENOMIC DNA]</scope>
    <source>
        <strain evidence="2 3">LMG 27395</strain>
    </source>
</reference>
<keyword evidence="3" id="KW-1185">Reference proteome</keyword>
<proteinExistence type="predicted"/>
<accession>A0ABY8D624</accession>
<dbReference type="RefSeq" id="WP_280735416.1">
    <property type="nucleotide sequence ID" value="NZ_CP120368.1"/>
</dbReference>
<evidence type="ECO:0000313" key="2">
    <source>
        <dbReference type="EMBL" id="WEX84493.1"/>
    </source>
</evidence>
<dbReference type="Pfam" id="PF06983">
    <property type="entry name" value="3-dmu-9_3-mt"/>
    <property type="match status" value="1"/>
</dbReference>
<protein>
    <submittedName>
        <fullName evidence="2">VOC family protein</fullName>
    </submittedName>
</protein>
<evidence type="ECO:0000259" key="1">
    <source>
        <dbReference type="Pfam" id="PF06983"/>
    </source>
</evidence>
<dbReference type="Proteomes" id="UP001235547">
    <property type="component" value="Chromosome 1"/>
</dbReference>
<dbReference type="Gene3D" id="3.10.180.10">
    <property type="entry name" value="2,3-Dihydroxybiphenyl 1,2-Dioxygenase, domain 1"/>
    <property type="match status" value="1"/>
</dbReference>
<dbReference type="EMBL" id="CP120371">
    <property type="protein sequence ID" value="WEX84493.1"/>
    <property type="molecule type" value="Genomic_DNA"/>
</dbReference>
<dbReference type="InterPro" id="IPR029068">
    <property type="entry name" value="Glyas_Bleomycin-R_OHBP_Dase"/>
</dbReference>
<dbReference type="PANTHER" id="PTHR33990">
    <property type="entry name" value="PROTEIN YJDN-RELATED"/>
    <property type="match status" value="1"/>
</dbReference>
<name>A0ABY8D624_9HYPH</name>
<dbReference type="CDD" id="cd06588">
    <property type="entry name" value="PhnB_like"/>
    <property type="match status" value="1"/>
</dbReference>
<feature type="domain" description="PhnB-like" evidence="1">
    <location>
        <begin position="46"/>
        <end position="153"/>
    </location>
</feature>